<evidence type="ECO:0000313" key="2">
    <source>
        <dbReference type="Proteomes" id="UP000030669"/>
    </source>
</evidence>
<dbReference type="GeneID" id="19306797"/>
<dbReference type="AlphaFoldDB" id="S7PRN6"/>
<evidence type="ECO:0000313" key="1">
    <source>
        <dbReference type="EMBL" id="EPQ50032.1"/>
    </source>
</evidence>
<dbReference type="HOGENOM" id="CLU_2776157_0_0_1"/>
<accession>S7PRN6</accession>
<protein>
    <submittedName>
        <fullName evidence="1">Uncharacterized protein</fullName>
    </submittedName>
</protein>
<gene>
    <name evidence="1" type="ORF">GLOTRDRAFT_51167</name>
</gene>
<organism evidence="1 2">
    <name type="scientific">Gloeophyllum trabeum (strain ATCC 11539 / FP-39264 / Madison 617)</name>
    <name type="common">Brown rot fungus</name>
    <dbReference type="NCBI Taxonomy" id="670483"/>
    <lineage>
        <taxon>Eukaryota</taxon>
        <taxon>Fungi</taxon>
        <taxon>Dikarya</taxon>
        <taxon>Basidiomycota</taxon>
        <taxon>Agaricomycotina</taxon>
        <taxon>Agaricomycetes</taxon>
        <taxon>Gloeophyllales</taxon>
        <taxon>Gloeophyllaceae</taxon>
        <taxon>Gloeophyllum</taxon>
    </lineage>
</organism>
<reference evidence="1 2" key="1">
    <citation type="journal article" date="2012" name="Science">
        <title>The Paleozoic origin of enzymatic lignin decomposition reconstructed from 31 fungal genomes.</title>
        <authorList>
            <person name="Floudas D."/>
            <person name="Binder M."/>
            <person name="Riley R."/>
            <person name="Barry K."/>
            <person name="Blanchette R.A."/>
            <person name="Henrissat B."/>
            <person name="Martinez A.T."/>
            <person name="Otillar R."/>
            <person name="Spatafora J.W."/>
            <person name="Yadav J.S."/>
            <person name="Aerts A."/>
            <person name="Benoit I."/>
            <person name="Boyd A."/>
            <person name="Carlson A."/>
            <person name="Copeland A."/>
            <person name="Coutinho P.M."/>
            <person name="de Vries R.P."/>
            <person name="Ferreira P."/>
            <person name="Findley K."/>
            <person name="Foster B."/>
            <person name="Gaskell J."/>
            <person name="Glotzer D."/>
            <person name="Gorecki P."/>
            <person name="Heitman J."/>
            <person name="Hesse C."/>
            <person name="Hori C."/>
            <person name="Igarashi K."/>
            <person name="Jurgens J.A."/>
            <person name="Kallen N."/>
            <person name="Kersten P."/>
            <person name="Kohler A."/>
            <person name="Kuees U."/>
            <person name="Kumar T.K.A."/>
            <person name="Kuo A."/>
            <person name="LaButti K."/>
            <person name="Larrondo L.F."/>
            <person name="Lindquist E."/>
            <person name="Ling A."/>
            <person name="Lombard V."/>
            <person name="Lucas S."/>
            <person name="Lundell T."/>
            <person name="Martin R."/>
            <person name="McLaughlin D.J."/>
            <person name="Morgenstern I."/>
            <person name="Morin E."/>
            <person name="Murat C."/>
            <person name="Nagy L.G."/>
            <person name="Nolan M."/>
            <person name="Ohm R.A."/>
            <person name="Patyshakuliyeva A."/>
            <person name="Rokas A."/>
            <person name="Ruiz-Duenas F.J."/>
            <person name="Sabat G."/>
            <person name="Salamov A."/>
            <person name="Samejima M."/>
            <person name="Schmutz J."/>
            <person name="Slot J.C."/>
            <person name="St John F."/>
            <person name="Stenlid J."/>
            <person name="Sun H."/>
            <person name="Sun S."/>
            <person name="Syed K."/>
            <person name="Tsang A."/>
            <person name="Wiebenga A."/>
            <person name="Young D."/>
            <person name="Pisabarro A."/>
            <person name="Eastwood D.C."/>
            <person name="Martin F."/>
            <person name="Cullen D."/>
            <person name="Grigoriev I.V."/>
            <person name="Hibbett D.S."/>
        </authorList>
    </citation>
    <scope>NUCLEOTIDE SEQUENCE [LARGE SCALE GENOMIC DNA]</scope>
    <source>
        <strain evidence="1 2">ATCC 11539</strain>
    </source>
</reference>
<dbReference type="OrthoDB" id="377733at2759"/>
<keyword evidence="2" id="KW-1185">Reference proteome</keyword>
<dbReference type="Proteomes" id="UP000030669">
    <property type="component" value="Unassembled WGS sequence"/>
</dbReference>
<dbReference type="STRING" id="670483.S7PRN6"/>
<dbReference type="KEGG" id="gtr:GLOTRDRAFT_51167"/>
<dbReference type="RefSeq" id="XP_007871514.1">
    <property type="nucleotide sequence ID" value="XM_007873323.1"/>
</dbReference>
<sequence>MFEKRTGLRAWYDRFAAFDVAQLFSRTKKIGPPRKVFVNEELPQDYYDHKGRVKKEHVYVSNQVITSKL</sequence>
<dbReference type="EMBL" id="KB469396">
    <property type="protein sequence ID" value="EPQ50032.1"/>
    <property type="molecule type" value="Genomic_DNA"/>
</dbReference>
<proteinExistence type="predicted"/>
<name>S7PRN6_GLOTA</name>